<dbReference type="GO" id="GO:0005737">
    <property type="term" value="C:cytoplasm"/>
    <property type="evidence" value="ECO:0007669"/>
    <property type="project" value="UniProtKB-SubCell"/>
</dbReference>
<evidence type="ECO:0000259" key="5">
    <source>
        <dbReference type="Pfam" id="PF00501"/>
    </source>
</evidence>
<dbReference type="EC" id="6.2.1.54" evidence="4"/>
<dbReference type="NCBIfam" id="NF003417">
    <property type="entry name" value="PRK04813.1"/>
    <property type="match status" value="1"/>
</dbReference>
<evidence type="ECO:0000313" key="6">
    <source>
        <dbReference type="EMBL" id="CAH1707069.1"/>
    </source>
</evidence>
<dbReference type="SUPFAM" id="SSF56801">
    <property type="entry name" value="Acetyl-CoA synthetase-like"/>
    <property type="match status" value="1"/>
</dbReference>
<evidence type="ECO:0000256" key="3">
    <source>
        <dbReference type="ARBA" id="ARBA00022840"/>
    </source>
</evidence>
<protein>
    <recommendedName>
        <fullName evidence="4">D-alanine--D-alanyl carrier protein ligase</fullName>
        <shortName evidence="4">DCL</shortName>
        <ecNumber evidence="4">6.2.1.54</ecNumber>
    </recommendedName>
    <alternativeName>
        <fullName evidence="4">D-alanine--poly(phosphoribitol) ligase subunit 1</fullName>
    </alternativeName>
    <alternativeName>
        <fullName evidence="4">D-alanine-activating enzyme</fullName>
        <shortName evidence="4">DAE</shortName>
    </alternativeName>
</protein>
<comment type="catalytic activity">
    <reaction evidence="4">
        <text>holo-[D-alanyl-carrier protein] + D-alanine + ATP = D-alanyl-[D-alanyl-carrier protein] + AMP + diphosphate</text>
        <dbReference type="Rhea" id="RHEA:55132"/>
        <dbReference type="Rhea" id="RHEA-COMP:14102"/>
        <dbReference type="Rhea" id="RHEA-COMP:14103"/>
        <dbReference type="ChEBI" id="CHEBI:30616"/>
        <dbReference type="ChEBI" id="CHEBI:33019"/>
        <dbReference type="ChEBI" id="CHEBI:57416"/>
        <dbReference type="ChEBI" id="CHEBI:64479"/>
        <dbReference type="ChEBI" id="CHEBI:138620"/>
        <dbReference type="ChEBI" id="CHEBI:456215"/>
        <dbReference type="EC" id="6.2.1.54"/>
    </reaction>
</comment>
<evidence type="ECO:0000256" key="1">
    <source>
        <dbReference type="ARBA" id="ARBA00022598"/>
    </source>
</evidence>
<evidence type="ECO:0000256" key="4">
    <source>
        <dbReference type="HAMAP-Rule" id="MF_00593"/>
    </source>
</evidence>
<dbReference type="GO" id="GO:0047473">
    <property type="term" value="F:D-alanine [D-alanyl carrier protein] ligase activity"/>
    <property type="evidence" value="ECO:0007669"/>
    <property type="project" value="UniProtKB-UniRule"/>
</dbReference>
<dbReference type="HAMAP" id="MF_00593">
    <property type="entry name" value="DltA"/>
    <property type="match status" value="1"/>
</dbReference>
<dbReference type="PANTHER" id="PTHR45398:SF1">
    <property type="entry name" value="ENZYME, PUTATIVE (JCVI)-RELATED"/>
    <property type="match status" value="1"/>
</dbReference>
<dbReference type="InterPro" id="IPR044507">
    <property type="entry name" value="DltA-like"/>
</dbReference>
<comment type="pathway">
    <text evidence="4">Cell wall biogenesis; lipoteichoic acid biosynthesis.</text>
</comment>
<comment type="subcellular location">
    <subcellularLocation>
        <location evidence="4">Cytoplasm</location>
    </subcellularLocation>
</comment>
<keyword evidence="1 4" id="KW-0436">Ligase</keyword>
<evidence type="ECO:0000256" key="2">
    <source>
        <dbReference type="ARBA" id="ARBA00022741"/>
    </source>
</evidence>
<organism evidence="6 7">
    <name type="scientific">Lactobacillus delbrueckii subsp. delbrueckii</name>
    <dbReference type="NCBI Taxonomy" id="83684"/>
    <lineage>
        <taxon>Bacteria</taxon>
        <taxon>Bacillati</taxon>
        <taxon>Bacillota</taxon>
        <taxon>Bacilli</taxon>
        <taxon>Lactobacillales</taxon>
        <taxon>Lactobacillaceae</taxon>
        <taxon>Lactobacillus</taxon>
    </lineage>
</organism>
<dbReference type="CDD" id="cd05945">
    <property type="entry name" value="DltA"/>
    <property type="match status" value="1"/>
</dbReference>
<feature type="binding site" evidence="4">
    <location>
        <position position="489"/>
    </location>
    <ligand>
        <name>D-alanine</name>
        <dbReference type="ChEBI" id="CHEBI:57416"/>
    </ligand>
</feature>
<dbReference type="InterPro" id="IPR000873">
    <property type="entry name" value="AMP-dep_synth/lig_dom"/>
</dbReference>
<feature type="binding site" evidence="4">
    <location>
        <begin position="289"/>
        <end position="294"/>
    </location>
    <ligand>
        <name>ATP</name>
        <dbReference type="ChEBI" id="CHEBI:30616"/>
    </ligand>
</feature>
<dbReference type="Pfam" id="PF00501">
    <property type="entry name" value="AMP-binding"/>
    <property type="match status" value="1"/>
</dbReference>
<dbReference type="AlphaFoldDB" id="A0AAU9R8A2"/>
<comment type="similarity">
    <text evidence="4">Belongs to the ATP-dependent AMP-binding enzyme family. DltA subfamily.</text>
</comment>
<name>A0AAU9R8A2_9LACO</name>
<dbReference type="InterPro" id="IPR010072">
    <property type="entry name" value="DltA"/>
</dbReference>
<gene>
    <name evidence="4 6" type="primary">dltA</name>
    <name evidence="6" type="ORF">LDD865_1915</name>
</gene>
<feature type="binding site" evidence="4">
    <location>
        <begin position="388"/>
        <end position="391"/>
    </location>
    <ligand>
        <name>ATP</name>
        <dbReference type="ChEBI" id="CHEBI:30616"/>
    </ligand>
</feature>
<feature type="binding site" evidence="4">
    <location>
        <position position="377"/>
    </location>
    <ligand>
        <name>ATP</name>
        <dbReference type="ChEBI" id="CHEBI:30616"/>
    </ligand>
</feature>
<feature type="binding site" evidence="4">
    <location>
        <position position="194"/>
    </location>
    <ligand>
        <name>D-alanine</name>
        <dbReference type="ChEBI" id="CHEBI:57416"/>
    </ligand>
</feature>
<feature type="domain" description="AMP-dependent synthetase/ligase" evidence="5">
    <location>
        <begin position="11"/>
        <end position="353"/>
    </location>
</feature>
<feature type="binding site" evidence="4">
    <location>
        <begin position="149"/>
        <end position="150"/>
    </location>
    <ligand>
        <name>ATP</name>
        <dbReference type="ChEBI" id="CHEBI:30616"/>
    </ligand>
</feature>
<keyword evidence="2 4" id="KW-0547">Nucleotide-binding</keyword>
<keyword evidence="4" id="KW-0963">Cytoplasm</keyword>
<reference evidence="6" key="1">
    <citation type="submission" date="2022-02" db="EMBL/GenBank/DDBJ databases">
        <authorList>
            <person name="Deutsch MARIE S."/>
        </authorList>
    </citation>
    <scope>NUCLEOTIDE SEQUENCE</scope>
    <source>
        <strain evidence="6">CIRM-BIA865</strain>
    </source>
</reference>
<dbReference type="PANTHER" id="PTHR45398">
    <property type="match status" value="1"/>
</dbReference>
<feature type="binding site" evidence="4">
    <location>
        <position position="489"/>
    </location>
    <ligand>
        <name>ATP</name>
        <dbReference type="ChEBI" id="CHEBI:30616"/>
    </ligand>
</feature>
<feature type="binding site" evidence="4">
    <location>
        <position position="298"/>
    </location>
    <ligand>
        <name>D-alanine</name>
        <dbReference type="ChEBI" id="CHEBI:57416"/>
    </ligand>
</feature>
<sequence length="502" mass="56584">MEMRNIVKTIDEIAQREPDRVVYDYLGQKNTYADLIKRANSWAALLKEKAPAKVPVMIWGGQTFDMLACFLGCVKSGHCYVPIADYSNAERIDLVREVSASPVLIAISDLPEVDLGDLTLLKPDDVPEEGTADEADYVKGDENFYIICTSGTTGKPKGVQISHDNLVSFVDWELKDFDLPDHPRFLAQAPYSFDLSVMSIYPALLSGGKLVVLPHEVTENFAQLFKALPETDVNVWVSTPSFAQMCFLDRTFDADHHAGLSHFLFCGEELPRKEVEMLKKRFPDSRIFNTYGPTEATVAVTQVEITQEILEKYDRLPIGYVKEDTEITIDLSQGDDGKSGEMIIAGPSVSRGYINNPEKTEEAFYQEDSVQHYRTGDVGYFDGDLLFYKGRIGFQIKFNGYRIELEEINFYMNQNPLVRHAVAAPIYKPDHTIKQLVAVVELNDGVRRKFAEGTITKQIRDGLAKDVMPYMIPQRYLYKDALPISQNGKVDIKAVIKEVNQA</sequence>
<dbReference type="Proteomes" id="UP001295440">
    <property type="component" value="Chromosome"/>
</dbReference>
<dbReference type="GO" id="GO:0070395">
    <property type="term" value="P:lipoteichoic acid biosynthetic process"/>
    <property type="evidence" value="ECO:0007669"/>
    <property type="project" value="UniProtKB-UniRule"/>
</dbReference>
<dbReference type="NCBIfam" id="TIGR01734">
    <property type="entry name" value="D-ala-DACP-lig"/>
    <property type="match status" value="1"/>
</dbReference>
<keyword evidence="3 4" id="KW-0067">ATP-binding</keyword>
<accession>A0AAU9R8A2</accession>
<evidence type="ECO:0000313" key="7">
    <source>
        <dbReference type="Proteomes" id="UP001295440"/>
    </source>
</evidence>
<dbReference type="GO" id="GO:0005524">
    <property type="term" value="F:ATP binding"/>
    <property type="evidence" value="ECO:0007669"/>
    <property type="project" value="UniProtKB-KW"/>
</dbReference>
<proteinExistence type="inferred from homology"/>
<dbReference type="PROSITE" id="PS00455">
    <property type="entry name" value="AMP_BINDING"/>
    <property type="match status" value="1"/>
</dbReference>
<dbReference type="Gene3D" id="3.40.50.12780">
    <property type="entry name" value="N-terminal domain of ligase-like"/>
    <property type="match status" value="1"/>
</dbReference>
<dbReference type="EMBL" id="OV915080">
    <property type="protein sequence ID" value="CAH1707069.1"/>
    <property type="molecule type" value="Genomic_DNA"/>
</dbReference>
<dbReference type="InterPro" id="IPR042099">
    <property type="entry name" value="ANL_N_sf"/>
</dbReference>
<dbReference type="InterPro" id="IPR045851">
    <property type="entry name" value="AMP-bd_C_sf"/>
</dbReference>
<dbReference type="Gene3D" id="3.30.300.30">
    <property type="match status" value="1"/>
</dbReference>
<comment type="function">
    <text evidence="4">Catalyzes the first step in the D-alanylation of lipoteichoic acid (LTA), the activation of D-alanine and its transfer onto the D-alanyl carrier protein (Dcp) DltC. In an ATP-dependent two-step reaction, forms a high energy D-alanyl-AMP intermediate, followed by transfer of the D-alanyl residue as a thiol ester to the phosphopantheinyl prosthetic group of the Dcp. D-alanylation of LTA plays an important role in modulating the properties of the cell wall in Gram-positive bacteria, influencing the net charge of the cell wall.</text>
</comment>
<dbReference type="InterPro" id="IPR020845">
    <property type="entry name" value="AMP-binding_CS"/>
</dbReference>